<feature type="chain" id="PRO_5026792664" evidence="2">
    <location>
        <begin position="23"/>
        <end position="4047"/>
    </location>
</feature>
<dbReference type="InterPro" id="IPR013783">
    <property type="entry name" value="Ig-like_fold"/>
</dbReference>
<comment type="caution">
    <text evidence="4">The sequence shown here is derived from an EMBL/GenBank/DDBJ whole genome shotgun (WGS) entry which is preliminary data.</text>
</comment>
<dbReference type="Proteomes" id="UP000468581">
    <property type="component" value="Unassembled WGS sequence"/>
</dbReference>
<accession>A0A6P0UMA2</accession>
<dbReference type="InterPro" id="IPR011889">
    <property type="entry name" value="Liste_lipo_26"/>
</dbReference>
<proteinExistence type="predicted"/>
<evidence type="ECO:0000256" key="1">
    <source>
        <dbReference type="ARBA" id="ARBA00022729"/>
    </source>
</evidence>
<feature type="signal peptide" evidence="2">
    <location>
        <begin position="1"/>
        <end position="22"/>
    </location>
</feature>
<dbReference type="InterPro" id="IPR008928">
    <property type="entry name" value="6-hairpin_glycosidase_sf"/>
</dbReference>
<protein>
    <submittedName>
        <fullName evidence="4">BspA family leucine-rich repeat surface protein</fullName>
    </submittedName>
</protein>
<organism evidence="4 5">
    <name type="scientific">Leptobacterium flavescens</name>
    <dbReference type="NCBI Taxonomy" id="472055"/>
    <lineage>
        <taxon>Bacteria</taxon>
        <taxon>Pseudomonadati</taxon>
        <taxon>Bacteroidota</taxon>
        <taxon>Flavobacteriia</taxon>
        <taxon>Flavobacteriales</taxon>
        <taxon>Flavobacteriaceae</taxon>
        <taxon>Leptobacterium</taxon>
    </lineage>
</organism>
<dbReference type="InterPro" id="IPR005046">
    <property type="entry name" value="DUF285"/>
</dbReference>
<dbReference type="PANTHER" id="PTHR44103">
    <property type="entry name" value="PROPROTEIN CONVERTASE P"/>
    <property type="match status" value="1"/>
</dbReference>
<name>A0A6P0UMA2_9FLAO</name>
<dbReference type="PANTHER" id="PTHR44103:SF1">
    <property type="entry name" value="PROPROTEIN CONVERTASE P"/>
    <property type="match status" value="1"/>
</dbReference>
<dbReference type="Gene3D" id="2.130.10.130">
    <property type="entry name" value="Integrin alpha, N-terminal"/>
    <property type="match status" value="3"/>
</dbReference>
<dbReference type="InterPro" id="IPR026444">
    <property type="entry name" value="Secre_tail"/>
</dbReference>
<dbReference type="PROSITE" id="PS50093">
    <property type="entry name" value="PKD"/>
    <property type="match status" value="1"/>
</dbReference>
<dbReference type="InterPro" id="IPR032179">
    <property type="entry name" value="Cry22Aa_Ig-like"/>
</dbReference>
<dbReference type="NCBIfam" id="TIGR04183">
    <property type="entry name" value="Por_Secre_tail"/>
    <property type="match status" value="1"/>
</dbReference>
<evidence type="ECO:0000313" key="5">
    <source>
        <dbReference type="Proteomes" id="UP000468581"/>
    </source>
</evidence>
<dbReference type="InterPro" id="IPR028994">
    <property type="entry name" value="Integrin_alpha_N"/>
</dbReference>
<dbReference type="Pfam" id="PF13517">
    <property type="entry name" value="FG-GAP_3"/>
    <property type="match status" value="6"/>
</dbReference>
<feature type="domain" description="PKD" evidence="3">
    <location>
        <begin position="1531"/>
        <end position="1566"/>
    </location>
</feature>
<dbReference type="Pfam" id="PF16403">
    <property type="entry name" value="Bact_surface_Ig-like"/>
    <property type="match status" value="3"/>
</dbReference>
<dbReference type="EMBL" id="JAABOO010000002">
    <property type="protein sequence ID" value="NER14147.1"/>
    <property type="molecule type" value="Genomic_DNA"/>
</dbReference>
<dbReference type="RefSeq" id="WP_163607409.1">
    <property type="nucleotide sequence ID" value="NZ_JAABOO010000002.1"/>
</dbReference>
<dbReference type="GO" id="GO:0005975">
    <property type="term" value="P:carbohydrate metabolic process"/>
    <property type="evidence" value="ECO:0007669"/>
    <property type="project" value="InterPro"/>
</dbReference>
<dbReference type="InterPro" id="IPR013517">
    <property type="entry name" value="FG-GAP"/>
</dbReference>
<reference evidence="4 5" key="1">
    <citation type="submission" date="2020-01" db="EMBL/GenBank/DDBJ databases">
        <title>Leptobacterium flavescens.</title>
        <authorList>
            <person name="Wang G."/>
        </authorList>
    </citation>
    <scope>NUCLEOTIDE SEQUENCE [LARGE SCALE GENOMIC DNA]</scope>
    <source>
        <strain evidence="4 5">KCTC 22160</strain>
    </source>
</reference>
<dbReference type="NCBIfam" id="TIGR02167">
    <property type="entry name" value="Liste_lipo_26"/>
    <property type="match status" value="5"/>
</dbReference>
<evidence type="ECO:0000256" key="2">
    <source>
        <dbReference type="SAM" id="SignalP"/>
    </source>
</evidence>
<dbReference type="InterPro" id="IPR000601">
    <property type="entry name" value="PKD_dom"/>
</dbReference>
<keyword evidence="5" id="KW-1185">Reference proteome</keyword>
<evidence type="ECO:0000259" key="3">
    <source>
        <dbReference type="PROSITE" id="PS50093"/>
    </source>
</evidence>
<evidence type="ECO:0000313" key="4">
    <source>
        <dbReference type="EMBL" id="NER14147.1"/>
    </source>
</evidence>
<dbReference type="SUPFAM" id="SSF48208">
    <property type="entry name" value="Six-hairpin glycosidases"/>
    <property type="match status" value="1"/>
</dbReference>
<dbReference type="Pfam" id="PF03382">
    <property type="entry name" value="DUF285"/>
    <property type="match status" value="1"/>
</dbReference>
<dbReference type="Gene3D" id="2.60.40.10">
    <property type="entry name" value="Immunoglobulins"/>
    <property type="match status" value="5"/>
</dbReference>
<dbReference type="Pfam" id="PF18962">
    <property type="entry name" value="Por_Secre_tail"/>
    <property type="match status" value="1"/>
</dbReference>
<sequence length="4047" mass="444947">MKKTLRYFIYFLLLASIVQGYAQSQKPKIVFCGDPDNDLYRVLVAEEDLEVTRYDAPGEAVRGTSNGGALIIAADRYPSQKNQVPSSVYEDARRRNIRLYVEYPGNTVPDVTINGRPHRATRLQRGIMMDDSFRTHSNLPALSLLGINDARILTSNLTPNSQPSAYAMIKLGKVAGFDTAVYGLEGVTTYDVLNNVYYGGDSSWEMLLAMTKLTNFRTARYGPHASWKVVWETILRWLTGEQISLNTWSSARDVAPMYERNEPMPDDALRTSVAKGVQWYFDSKLLLHPQWKNDWEKYHKGKGHLVGPPLDKSRPNGNGSLGILEGHFSNIFQTGRQQYRYTIRGDVQGESAYALAAGGKLLGNNSYSELAKNLADFMFNSDLGKSNSTKDNYGLISWSLNNQDAHYSDDNARAILGIIGTSAYLETNRWNREILRTILSNFRLTGKKGFQRSSLKQKNINEKGWRHYANEELILPHPHYQAWILACYLWLYDKTGYEPLLETTKKTIGHIMDRYPDNWSWTNGIQQERAKMILPLAWLVRVDDTEEHRQWLDTVVNKLLENQQPSGAIREELGDEGGDFGQTRSNAGYGTTEAPLIHENGDPVADMLYTSNFAFFALNEAAHATGNSRYHEAVARLSEFLARIQIKSEKHSDLDGGWFRVFEYDRWDYWASNADSGWGPWCTLAGWIQSWIVTTQTLVIERNNYWDLTNNLNISENANDIINFMLEKDPNAINRHTEGARSVHAADLDGDGDMDILSASEVDNKIAWSENLGKGKFRNHFISRHAEGARSVHAADLDGDGDMDVLSASYQDDKIAWYQNNGAGRFTKHHFISRHAEGASSVYTADLDGDGDLDVLSASYDSDKIAWYQNDGKGKFPKHHFISRNARGASSVYSADLDGDGDMDVLSASWKDNKIIWYQNNGAGNFSRHYTISQDVEGAFSVHATDLDGDGDIDVIAASETSDKIIWFENINKVLGPPLFPRLTVIKQWKEHIISTRADGAVSVHAADLDEDGDMDILSASFIDDKIAWYENLGGGNFGDAQSNQRIINKYADGATSVYTADLNNDGDLEVLSASYLDGKIAWYYNPIDRKNPGVTGPDKKVISNVAGSVRSVDTGDLDGDGDMDVVSAHYGDNKIVWFENKDRKGNFDFRAGNPYTNQKEIATDINSPILVHTARLDNNESTDILLSSFNKTVWFRNNGDGTFEEQQAIVNDHYGVPTAIYAADIDNDRDNDVFLATSTGADRHGNFDSDLLWYENYVSRDGTRTFRGRASNHNPDREYNIISRSNNRISSIYPLDMDGDQDMDVITAEGNEILWHENSFDIRHADGQGRLVRERKWEKHTISTTAVDARSVYAADIDNDGDIDVLSASYGDNTITWHENTWRMSGSVGEILVREQAWREHRISVKALGVNSVRAVDMDGDGDMDVVATSQKDHTVAWYENLGDGKFGDPSSNKKLISKNTKGARWVHTEDLDGDGYQDVLSVSSGDHTIAWYKNNGRGSFSEKFTSTWETTSAYEKIRLPLVETGSYNFTVDWGDGVTNRITSWNQGAVTHIYARPGSYTITISGEIDGWSFKDNDDREKITEISSWGPLRLGKNGGQFYKCTNLRITAPDPLNTSEVISFKDTFRETATAIPGIENWDTSHATNMRKMFSDTNFNQNIGNWDVSMVTDMTDMFANNSSFNQDIGSWDVGNVTDMKHMFFGAAKFDQDIGNWNTAKVTSMEGMFHGATDFNGNIGNWNVSKVTDMRGMFYDAAKFDQDIGNWNTAKVTSIHGMFHGATDFNGNIGNWNVSKVTDMNDVFHNAIKFDQEIGNWETGEVTSMHNMFNGAISFNRNIGNWNVSKVTNMSGMFYDAAKFDQDIGNWDTGLVTTMSSMFYGVTDFDQNIGNWDISKVGSMNDMFDGGAGLSTENYNKLLIGWAKQAVREEVIFNAGNSAYTKGSEAATAREKLEAKGWTITDHEAEEDNEAPTVSSILRENPLTERTSKDSITFRVTFNEPVRNVDINDFTITANGPLVGVHTITEVSDSNGAAYNVTVRNIRGSGTLELGLRADTDGNYTINDLTGNPLTDPGSDPENPETYTIVDITAPVISSISRRDPQTQTTELTEVSFRVEFNEAVQNVDTGDFTALGEEVRGTVTNVDAEEDSNMIYNITVSGISGSGTLGLGLGLVNNQDIEDLAGNALPNTVPATSETYSVTDTTFPRLSNILRLDPTAEITNNKSLTFSVTFSELVRNVVENDFAIVTSGDIRTPIDSIKIRVHDVTPNTAYRITVRHKNPDKNIEGNGTLGLRLRFSRTESEGYTIYDLASYDGNALRDPRPTGAGQTYTIDNRPLMISSILRYDPDNPDPPSERTNSENVSFRVIFNEAVQQVDKHDFTLNSNGLSIVNHTVYNDIGTDNTYDVTVWDISGNGTLKLGIAANNNITNNTLDLENNRLSRVLPSGAQRYIIDNTRPTVSRILRQDPLTEITNNEEVTFRVEFSEPVQNVEINDFTITANGPLVGAHTVTEVSDSNGTAYNVTVSGIRGGGTLELSLRADTDGNYTIFDRAGNALTDPEPTDSQTYTITSLRVSSILRHDPLTEITNNSSVIFRVEFSEQPQNILADDFITLGKAKGIATNVRAEESSNTAYHITVSEIRDNGTLTLDFAANQDITDGEENPLSTNLPDGAEHYIIDQTAPAVSRILRQDPLTERTNNNNVTFRVIFSEAVQNVGAADFMITREGITLEVGTHTVNPVGSNGTTYDVTVPDISGNGTLTLDFAANQDITDEEGNPLSTNLPDGAELRYIIDNTAPTVSKISREYPPEEEISRNRNQEVVFEVEFSEAVEHVRIEDFTTSGEASGTVTHVEAEGEATYEVTVSGISGTGILALDLMADTDGNYTIFDHAGNALIPNPDSRYSETYTIVEEIAPEISSILRYDPENPGVSPNERTNSDQVTFRVIFSEAVQNVNAADFMITREGITLEVGAHTVNPVDSNGTTYDVTVPDISGDGTLALGLNEALNDITDENGNELSPTLPGDAELRYIIDNTAPTVSSISRQDPQTEATNRTEVTFRVEFSEAVEHVGIEDFTTSGGASGTVIHVEEKEEEEATYEVTVSGISGNGSLELRLMAADTDGNYTINDLAANPLTNPVPENSEAYNMQDETHPTVRSILRYDPEVRTTNSDQVTFRVIFSEAVQNVDGTDFMITAGGSLSVGEHTFSKETDKIYDISVPIISGNGPLELGIRADTDGNYTIDDLAGNPLTNPDPENSEAYTVDNRALRITRILRHNPTEEITNSDEVTFRVEFSEGVNHVDDTDFTILTTPNVNNTYHTFAGETGGSIYYITVRDISGNGTLELGIADDNNITDSENNPLSLALPSEAQYYIIDNTAPTITLIGNNPQSIVVGTEYTELGATATDNIDNDISSNITINSSSVDAGTVGSYSVTYDVLDTAGNAAEQVIRTVNVVPITDTTPPVITLLGANPLTIEVGTEYIEPGATAHDNVDGDISSSIMIDFSSVDTNTVGSYIVTYDVVDTSGNSAEQVIRTVNVVALTDTTAPVITLLGANPQIILVGSAYNEFGAMAIDNIDGDISSSITINSSSVDINTEGRYSVTYNVSDAAENAAEQVTRTVRVISSGATTPEITIHPRNVTVIAPNPASFMVEATSTTSLSYQWESRAEPEADWVVINGATGAIYTLDPTEPAHNGAQFQVLVSNIAGTARSAIATLTVNENTTPRVKKEIPAQKLTQGSESEPIVLTDIFTDDDEQEELSFSADYDSSIVAVYIISTDTGVPQLILEGLGPGETIVTLTASDPHGATVSHKFTVTVTGCPLYELSANNFQLQTSGETCRGKNNGAIAITVEQEENYTARVGDKSYEFTGELKVGDLSPGTYDVCISKGSGCEQCFEVEVAEARQLSGRTTISETNGVADKLFVEISSGTAPYSVQINDRPAGRYHTNRFSLAVQQGDKIEVTSGVACEGKLLLETPWSEELLVYPNPTGSDVELVLPQDRSSITVAIYNVSGVRVSAKTYAVSNRKTVIGMKKLPAGVYFLHLRNKNPTIVKIIKR</sequence>
<keyword evidence="1 2" id="KW-0732">Signal</keyword>
<gene>
    <name evidence="4" type="ORF">GWK08_11895</name>
</gene>
<dbReference type="SUPFAM" id="SSF69318">
    <property type="entry name" value="Integrin alpha N-terminal domain"/>
    <property type="match status" value="3"/>
</dbReference>